<evidence type="ECO:0000256" key="4">
    <source>
        <dbReference type="ARBA" id="ARBA00022692"/>
    </source>
</evidence>
<protein>
    <submittedName>
        <fullName evidence="10">Bcr/CflA family drug resistance efflux transporter</fullName>
    </submittedName>
</protein>
<dbReference type="InterPro" id="IPR036259">
    <property type="entry name" value="MFS_trans_sf"/>
</dbReference>
<accession>A0ABQ3UE73</accession>
<dbReference type="InterPro" id="IPR001958">
    <property type="entry name" value="Tet-R_TetA/multi-R_MdtG-like"/>
</dbReference>
<comment type="caution">
    <text evidence="10">The sequence shown here is derived from an EMBL/GenBank/DDBJ whole genome shotgun (WGS) entry which is preliminary data.</text>
</comment>
<evidence type="ECO:0000256" key="1">
    <source>
        <dbReference type="ARBA" id="ARBA00004651"/>
    </source>
</evidence>
<feature type="transmembrane region" description="Helical" evidence="8">
    <location>
        <begin position="138"/>
        <end position="160"/>
    </location>
</feature>
<dbReference type="Proteomes" id="UP001054854">
    <property type="component" value="Unassembled WGS sequence"/>
</dbReference>
<feature type="transmembrane region" description="Helical" evidence="8">
    <location>
        <begin position="374"/>
        <end position="396"/>
    </location>
</feature>
<evidence type="ECO:0000259" key="9">
    <source>
        <dbReference type="PROSITE" id="PS50850"/>
    </source>
</evidence>
<feature type="transmembrane region" description="Helical" evidence="8">
    <location>
        <begin position="48"/>
        <end position="69"/>
    </location>
</feature>
<feature type="transmembrane region" description="Helical" evidence="8">
    <location>
        <begin position="106"/>
        <end position="126"/>
    </location>
</feature>
<dbReference type="SUPFAM" id="SSF103473">
    <property type="entry name" value="MFS general substrate transporter"/>
    <property type="match status" value="1"/>
</dbReference>
<keyword evidence="3" id="KW-0813">Transport</keyword>
<dbReference type="InterPro" id="IPR011701">
    <property type="entry name" value="MFS"/>
</dbReference>
<reference evidence="10" key="1">
    <citation type="submission" date="2024-05" db="EMBL/GenBank/DDBJ databases">
        <title>Whole genome shotgun sequence of Streptomyces hygroscopicus NBRC 113678.</title>
        <authorList>
            <person name="Komaki H."/>
            <person name="Tamura T."/>
        </authorList>
    </citation>
    <scope>NUCLEOTIDE SEQUENCE</scope>
    <source>
        <strain evidence="10">N11-34</strain>
    </source>
</reference>
<dbReference type="InterPro" id="IPR005829">
    <property type="entry name" value="Sugar_transporter_CS"/>
</dbReference>
<feature type="transmembrane region" description="Helical" evidence="8">
    <location>
        <begin position="215"/>
        <end position="239"/>
    </location>
</feature>
<name>A0ABQ3UE73_STRHY</name>
<keyword evidence="5 8" id="KW-1133">Transmembrane helix</keyword>
<dbReference type="PANTHER" id="PTHR42718">
    <property type="entry name" value="MAJOR FACILITATOR SUPERFAMILY MULTIDRUG TRANSPORTER MFSC"/>
    <property type="match status" value="1"/>
</dbReference>
<comment type="similarity">
    <text evidence="2">Belongs to the major facilitator superfamily. TCR/Tet family.</text>
</comment>
<dbReference type="Gene3D" id="1.20.1720.10">
    <property type="entry name" value="Multidrug resistance protein D"/>
    <property type="match status" value="1"/>
</dbReference>
<keyword evidence="11" id="KW-1185">Reference proteome</keyword>
<dbReference type="Pfam" id="PF07690">
    <property type="entry name" value="MFS_1"/>
    <property type="match status" value="1"/>
</dbReference>
<sequence length="418" mass="42787">MSRSGDTPKSMTRPRRIIFMVLTAMSVLPVTIYVPALPDIADDFETSYTLVNLSVAGYAIATALTEAVSGVLSDRYGRRPVALASVSIFIGASVGCALAPTIEVFLVCRTAQAAIAACFSVAMVVIKETSSGRAAVKEIGFAGMGWALAPMCGPTLGGVLNELFGWRTIFVVLAILGGAVLMASVRQLRETSGSSGTSKGNLLASIRRVLASPRFWAYTLCMACSTGTLYVFLGGAPLAMSGHLGGSSVALGLYMAMVPGGFVVGSYLTGICGSRFFRSHLLVCARVVTCGGLLAGLILATLSEIQPFLFFVSCMFIGIGNGLTTPVVNTGVMSERDDLAGTATGLSAAMSIGGGALISSVAGTSLGGTSSVRVLLGLLLTSASLALVAALFAALVDRQPHARSAAGGGRAIRAREEG</sequence>
<dbReference type="PROSITE" id="PS50850">
    <property type="entry name" value="MFS"/>
    <property type="match status" value="1"/>
</dbReference>
<feature type="transmembrane region" description="Helical" evidence="8">
    <location>
        <begin position="166"/>
        <end position="185"/>
    </location>
</feature>
<evidence type="ECO:0000256" key="3">
    <source>
        <dbReference type="ARBA" id="ARBA00022448"/>
    </source>
</evidence>
<gene>
    <name evidence="10" type="ORF">TPA0910_83420</name>
</gene>
<feature type="transmembrane region" description="Helical" evidence="8">
    <location>
        <begin position="17"/>
        <end position="36"/>
    </location>
</feature>
<evidence type="ECO:0000256" key="8">
    <source>
        <dbReference type="SAM" id="Phobius"/>
    </source>
</evidence>
<evidence type="ECO:0000256" key="7">
    <source>
        <dbReference type="ARBA" id="ARBA00023251"/>
    </source>
</evidence>
<keyword evidence="6 8" id="KW-0472">Membrane</keyword>
<evidence type="ECO:0000313" key="10">
    <source>
        <dbReference type="EMBL" id="GHJ33909.1"/>
    </source>
</evidence>
<evidence type="ECO:0000256" key="6">
    <source>
        <dbReference type="ARBA" id="ARBA00023136"/>
    </source>
</evidence>
<dbReference type="PROSITE" id="PS00216">
    <property type="entry name" value="SUGAR_TRANSPORT_1"/>
    <property type="match status" value="1"/>
</dbReference>
<feature type="transmembrane region" description="Helical" evidence="8">
    <location>
        <begin position="81"/>
        <end position="100"/>
    </location>
</feature>
<feature type="transmembrane region" description="Helical" evidence="8">
    <location>
        <begin position="308"/>
        <end position="328"/>
    </location>
</feature>
<evidence type="ECO:0000256" key="5">
    <source>
        <dbReference type="ARBA" id="ARBA00022989"/>
    </source>
</evidence>
<feature type="transmembrane region" description="Helical" evidence="8">
    <location>
        <begin position="251"/>
        <end position="269"/>
    </location>
</feature>
<dbReference type="EMBL" id="BNEK01000005">
    <property type="protein sequence ID" value="GHJ33909.1"/>
    <property type="molecule type" value="Genomic_DNA"/>
</dbReference>
<dbReference type="InterPro" id="IPR020846">
    <property type="entry name" value="MFS_dom"/>
</dbReference>
<keyword evidence="4 8" id="KW-0812">Transmembrane</keyword>
<evidence type="ECO:0000256" key="2">
    <source>
        <dbReference type="ARBA" id="ARBA00007520"/>
    </source>
</evidence>
<feature type="transmembrane region" description="Helical" evidence="8">
    <location>
        <begin position="340"/>
        <end position="362"/>
    </location>
</feature>
<evidence type="ECO:0000313" key="11">
    <source>
        <dbReference type="Proteomes" id="UP001054854"/>
    </source>
</evidence>
<proteinExistence type="inferred from homology"/>
<organism evidence="10 11">
    <name type="scientific">Streptomyces hygroscopicus</name>
    <dbReference type="NCBI Taxonomy" id="1912"/>
    <lineage>
        <taxon>Bacteria</taxon>
        <taxon>Bacillati</taxon>
        <taxon>Actinomycetota</taxon>
        <taxon>Actinomycetes</taxon>
        <taxon>Kitasatosporales</taxon>
        <taxon>Streptomycetaceae</taxon>
        <taxon>Streptomyces</taxon>
        <taxon>Streptomyces violaceusniger group</taxon>
    </lineage>
</organism>
<dbReference type="PRINTS" id="PR01035">
    <property type="entry name" value="TCRTETA"/>
</dbReference>
<feature type="domain" description="Major facilitator superfamily (MFS) profile" evidence="9">
    <location>
        <begin position="15"/>
        <end position="401"/>
    </location>
</feature>
<keyword evidence="7" id="KW-0046">Antibiotic resistance</keyword>
<dbReference type="CDD" id="cd17320">
    <property type="entry name" value="MFS_MdfA_MDR_like"/>
    <property type="match status" value="1"/>
</dbReference>
<dbReference type="PANTHER" id="PTHR42718:SF9">
    <property type="entry name" value="MAJOR FACILITATOR SUPERFAMILY MULTIDRUG TRANSPORTER MFSC"/>
    <property type="match status" value="1"/>
</dbReference>
<feature type="transmembrane region" description="Helical" evidence="8">
    <location>
        <begin position="281"/>
        <end position="302"/>
    </location>
</feature>
<comment type="subcellular location">
    <subcellularLocation>
        <location evidence="1">Cell membrane</location>
        <topology evidence="1">Multi-pass membrane protein</topology>
    </subcellularLocation>
</comment>